<comment type="caution">
    <text evidence="1">The sequence shown here is derived from an EMBL/GenBank/DDBJ whole genome shotgun (WGS) entry which is preliminary data.</text>
</comment>
<dbReference type="EMBL" id="CM056815">
    <property type="protein sequence ID" value="KAJ8630743.1"/>
    <property type="molecule type" value="Genomic_DNA"/>
</dbReference>
<accession>A0ACC2LBQ6</accession>
<proteinExistence type="predicted"/>
<keyword evidence="2" id="KW-1185">Reference proteome</keyword>
<dbReference type="Proteomes" id="UP001234297">
    <property type="component" value="Chromosome 7"/>
</dbReference>
<reference evidence="1 2" key="1">
    <citation type="journal article" date="2022" name="Hortic Res">
        <title>A haplotype resolved chromosomal level avocado genome allows analysis of novel avocado genes.</title>
        <authorList>
            <person name="Nath O."/>
            <person name="Fletcher S.J."/>
            <person name="Hayward A."/>
            <person name="Shaw L.M."/>
            <person name="Masouleh A.K."/>
            <person name="Furtado A."/>
            <person name="Henry R.J."/>
            <person name="Mitter N."/>
        </authorList>
    </citation>
    <scope>NUCLEOTIDE SEQUENCE [LARGE SCALE GENOMIC DNA]</scope>
    <source>
        <strain evidence="2">cv. Hass</strain>
    </source>
</reference>
<gene>
    <name evidence="1" type="ORF">MRB53_024066</name>
</gene>
<sequence length="93" mass="10338">MTSLPLSIYCPTLQSPPRSKKEVLPSPSVSIPSAGYSPLSSTRCPYVISSLSRFALRRSPPAQHFPCTQLNLRHYMSCTPISGQIYKRKSILQ</sequence>
<protein>
    <submittedName>
        <fullName evidence="1">Uncharacterized protein</fullName>
    </submittedName>
</protein>
<name>A0ACC2LBQ6_PERAE</name>
<organism evidence="1 2">
    <name type="scientific">Persea americana</name>
    <name type="common">Avocado</name>
    <dbReference type="NCBI Taxonomy" id="3435"/>
    <lineage>
        <taxon>Eukaryota</taxon>
        <taxon>Viridiplantae</taxon>
        <taxon>Streptophyta</taxon>
        <taxon>Embryophyta</taxon>
        <taxon>Tracheophyta</taxon>
        <taxon>Spermatophyta</taxon>
        <taxon>Magnoliopsida</taxon>
        <taxon>Magnoliidae</taxon>
        <taxon>Laurales</taxon>
        <taxon>Lauraceae</taxon>
        <taxon>Persea</taxon>
    </lineage>
</organism>
<evidence type="ECO:0000313" key="1">
    <source>
        <dbReference type="EMBL" id="KAJ8630743.1"/>
    </source>
</evidence>
<evidence type="ECO:0000313" key="2">
    <source>
        <dbReference type="Proteomes" id="UP001234297"/>
    </source>
</evidence>